<dbReference type="KEGG" id="mmt:Metme_2191"/>
<dbReference type="EMBL" id="CP002738">
    <property type="protein sequence ID" value="AEG00595.1"/>
    <property type="molecule type" value="Genomic_DNA"/>
</dbReference>
<dbReference type="Gene3D" id="3.30.428.10">
    <property type="entry name" value="HIT-like"/>
    <property type="match status" value="1"/>
</dbReference>
<dbReference type="InterPro" id="IPR026026">
    <property type="entry name" value="HIT_Hint"/>
</dbReference>
<reference evidence="3 4" key="1">
    <citation type="journal article" date="2011" name="J. Bacteriol.">
        <title>Complete Genome Sequence of the Aerobic Marine Methanotroph Methylomonas methanica MC09.</title>
        <authorList>
            <person name="Boden R."/>
            <person name="Cunliffe M."/>
            <person name="Scanlan J."/>
            <person name="Moussard H."/>
            <person name="Kits K.D."/>
            <person name="Klotz M.G."/>
            <person name="Jetten M.S."/>
            <person name="Vuilleumier S."/>
            <person name="Han J."/>
            <person name="Peters L."/>
            <person name="Mikhailova N."/>
            <person name="Teshima H."/>
            <person name="Tapia R."/>
            <person name="Kyrpides N."/>
            <person name="Ivanova N."/>
            <person name="Pagani I."/>
            <person name="Cheng J.F."/>
            <person name="Goodwin L."/>
            <person name="Han C."/>
            <person name="Hauser L."/>
            <person name="Land M.L."/>
            <person name="Lapidus A."/>
            <person name="Lucas S."/>
            <person name="Pitluck S."/>
            <person name="Woyke T."/>
            <person name="Stein L."/>
            <person name="Murrell J.C."/>
        </authorList>
    </citation>
    <scope>NUCLEOTIDE SEQUENCE [LARGE SCALE GENOMIC DNA]</scope>
    <source>
        <strain evidence="3 4">MC09</strain>
    </source>
</reference>
<protein>
    <submittedName>
        <fullName evidence="3">Histidine triad (HIT) protein</fullName>
    </submittedName>
</protein>
<dbReference type="eggNOG" id="COG0537">
    <property type="taxonomic scope" value="Bacteria"/>
</dbReference>
<dbReference type="Pfam" id="PF01230">
    <property type="entry name" value="HIT"/>
    <property type="match status" value="1"/>
</dbReference>
<reference evidence="4" key="3">
    <citation type="submission" date="2011-05" db="EMBL/GenBank/DDBJ databases">
        <title>Complete sequence of Methylomonas methanica MC09.</title>
        <authorList>
            <consortium name="US DOE Joint Genome Institute"/>
            <person name="Lucas S."/>
            <person name="Han J."/>
            <person name="Lapidus A."/>
            <person name="Cheng J.-F."/>
            <person name="Goodwin L."/>
            <person name="Pitluck S."/>
            <person name="Peters L."/>
            <person name="Mikhailova N."/>
            <person name="Teshima H."/>
            <person name="Han C."/>
            <person name="Tapia R."/>
            <person name="Land M."/>
            <person name="Hauser L."/>
            <person name="Kyrpides N."/>
            <person name="Ivanova N."/>
            <person name="Pagani I."/>
            <person name="Stein L."/>
            <person name="Woyke T."/>
        </authorList>
    </citation>
    <scope>NUCLEOTIDE SEQUENCE [LARGE SCALE GENOMIC DNA]</scope>
    <source>
        <strain evidence="4">MC09</strain>
    </source>
</reference>
<evidence type="ECO:0000313" key="4">
    <source>
        <dbReference type="Proteomes" id="UP000008888"/>
    </source>
</evidence>
<evidence type="ECO:0000259" key="2">
    <source>
        <dbReference type="PROSITE" id="PS51084"/>
    </source>
</evidence>
<evidence type="ECO:0000313" key="3">
    <source>
        <dbReference type="EMBL" id="AEG00595.1"/>
    </source>
</evidence>
<dbReference type="Proteomes" id="UP000008888">
    <property type="component" value="Chromosome"/>
</dbReference>
<keyword evidence="4" id="KW-1185">Reference proteome</keyword>
<dbReference type="AlphaFoldDB" id="G0A6X4"/>
<comment type="caution">
    <text evidence="1">Lacks conserved residue(s) required for the propagation of feature annotation.</text>
</comment>
<name>G0A6X4_METMM</name>
<dbReference type="SUPFAM" id="SSF54197">
    <property type="entry name" value="HIT-like"/>
    <property type="match status" value="1"/>
</dbReference>
<accession>G0A6X4</accession>
<dbReference type="PROSITE" id="PS51084">
    <property type="entry name" value="HIT_2"/>
    <property type="match status" value="1"/>
</dbReference>
<dbReference type="STRING" id="857087.Metme_2191"/>
<evidence type="ECO:0000256" key="1">
    <source>
        <dbReference type="PROSITE-ProRule" id="PRU00464"/>
    </source>
</evidence>
<dbReference type="RefSeq" id="WP_013818839.1">
    <property type="nucleotide sequence ID" value="NC_015572.1"/>
</dbReference>
<dbReference type="HOGENOM" id="CLU_123330_0_0_6"/>
<sequence length="141" mass="16453">MNSFQLHHRLEQDCLPVGHFALSKILLINDKQYPWVILVPRRPDITEIYQLAPDDRQQLLDESCLLAQALVSIYRPDKLNIAAIGNLVPQLHLHHVVRYRSDIAWPGPVWGKFASCAYNEQEAEFELSRLREHLQDHLLNR</sequence>
<proteinExistence type="predicted"/>
<feature type="domain" description="HIT" evidence="2">
    <location>
        <begin position="36"/>
        <end position="105"/>
    </location>
</feature>
<organism evidence="3 4">
    <name type="scientific">Methylomonas methanica (strain DSM 25384 / MC09)</name>
    <dbReference type="NCBI Taxonomy" id="857087"/>
    <lineage>
        <taxon>Bacteria</taxon>
        <taxon>Pseudomonadati</taxon>
        <taxon>Pseudomonadota</taxon>
        <taxon>Gammaproteobacteria</taxon>
        <taxon>Methylococcales</taxon>
        <taxon>Methylococcaceae</taxon>
        <taxon>Methylomonas</taxon>
    </lineage>
</organism>
<dbReference type="PIRSF" id="PIRSF000714">
    <property type="entry name" value="HIT"/>
    <property type="match status" value="1"/>
</dbReference>
<dbReference type="InterPro" id="IPR036265">
    <property type="entry name" value="HIT-like_sf"/>
</dbReference>
<dbReference type="OrthoDB" id="9799145at2"/>
<dbReference type="InterPro" id="IPR011146">
    <property type="entry name" value="HIT-like"/>
</dbReference>
<gene>
    <name evidence="3" type="ordered locus">Metme_2191</name>
</gene>
<dbReference type="GO" id="GO:0003824">
    <property type="term" value="F:catalytic activity"/>
    <property type="evidence" value="ECO:0007669"/>
    <property type="project" value="InterPro"/>
</dbReference>
<reference key="2">
    <citation type="submission" date="2011-05" db="EMBL/GenBank/DDBJ databases">
        <title>Complete genome sequence of the aerobic marine methanotroph Methylomonas methanica MC09.</title>
        <authorList>
            <person name="Boden R."/>
            <person name="Cunliffe M."/>
            <person name="Scanlan J."/>
            <person name="Moussard H."/>
            <person name="Kits K.D."/>
            <person name="Klotz M."/>
            <person name="Jetten M."/>
            <person name="Vuilleumier S."/>
            <person name="Han J."/>
            <person name="Peters L."/>
            <person name="Mikhailova N."/>
            <person name="Teshima H."/>
            <person name="Tapia R."/>
            <person name="Kyrpides N."/>
            <person name="Ivanova N."/>
            <person name="Pagani I."/>
            <person name="Cheng J.-F."/>
            <person name="Goodwin L."/>
            <person name="Han C."/>
            <person name="Hauser L."/>
            <person name="Land M."/>
            <person name="Lapidus A."/>
            <person name="Lucas S."/>
            <person name="Pitluck S."/>
            <person name="Woyke T."/>
            <person name="Stein L.Y."/>
            <person name="Murrell C."/>
        </authorList>
    </citation>
    <scope>NUCLEOTIDE SEQUENCE</scope>
    <source>
        <strain>MC09</strain>
    </source>
</reference>